<organism evidence="1 2">
    <name type="scientific">Nelumbo nucifera</name>
    <name type="common">Sacred lotus</name>
    <dbReference type="NCBI Taxonomy" id="4432"/>
    <lineage>
        <taxon>Eukaryota</taxon>
        <taxon>Viridiplantae</taxon>
        <taxon>Streptophyta</taxon>
        <taxon>Embryophyta</taxon>
        <taxon>Tracheophyta</taxon>
        <taxon>Spermatophyta</taxon>
        <taxon>Magnoliopsida</taxon>
        <taxon>Proteales</taxon>
        <taxon>Nelumbonaceae</taxon>
        <taxon>Nelumbo</taxon>
    </lineage>
</organism>
<keyword evidence="2" id="KW-1185">Reference proteome</keyword>
<comment type="caution">
    <text evidence="1">The sequence shown here is derived from an EMBL/GenBank/DDBJ whole genome shotgun (WGS) entry which is preliminary data.</text>
</comment>
<dbReference type="EMBL" id="DUZY01000005">
    <property type="protein sequence ID" value="DAD39724.1"/>
    <property type="molecule type" value="Genomic_DNA"/>
</dbReference>
<dbReference type="Proteomes" id="UP000607653">
    <property type="component" value="Unassembled WGS sequence"/>
</dbReference>
<evidence type="ECO:0000313" key="1">
    <source>
        <dbReference type="EMBL" id="DAD39724.1"/>
    </source>
</evidence>
<gene>
    <name evidence="1" type="ORF">HUJ06_014047</name>
</gene>
<name>A0A822Z043_NELNU</name>
<reference evidence="1 2" key="1">
    <citation type="journal article" date="2020" name="Mol. Biol. Evol.">
        <title>Distinct Expression and Methylation Patterns for Genes with Different Fates following a Single Whole-Genome Duplication in Flowering Plants.</title>
        <authorList>
            <person name="Shi T."/>
            <person name="Rahmani R.S."/>
            <person name="Gugger P.F."/>
            <person name="Wang M."/>
            <person name="Li H."/>
            <person name="Zhang Y."/>
            <person name="Li Z."/>
            <person name="Wang Q."/>
            <person name="Van de Peer Y."/>
            <person name="Marchal K."/>
            <person name="Chen J."/>
        </authorList>
    </citation>
    <scope>NUCLEOTIDE SEQUENCE [LARGE SCALE GENOMIC DNA]</scope>
    <source>
        <tissue evidence="1">Leaf</tissue>
    </source>
</reference>
<protein>
    <submittedName>
        <fullName evidence="1">Uncharacterized protein</fullName>
    </submittedName>
</protein>
<dbReference type="AlphaFoldDB" id="A0A822Z043"/>
<sequence length="49" mass="5549">MENIRKGKKTATTNSKLLDIFSREEINLNNKVADLLKRSSGALLLRLMC</sequence>
<accession>A0A822Z043</accession>
<evidence type="ECO:0000313" key="2">
    <source>
        <dbReference type="Proteomes" id="UP000607653"/>
    </source>
</evidence>
<proteinExistence type="predicted"/>